<feature type="transmembrane region" description="Helical" evidence="9">
    <location>
        <begin position="513"/>
        <end position="530"/>
    </location>
</feature>
<dbReference type="InterPro" id="IPR011547">
    <property type="entry name" value="SLC26A/SulP_dom"/>
</dbReference>
<dbReference type="NCBIfam" id="TIGR00815">
    <property type="entry name" value="sulP"/>
    <property type="match status" value="1"/>
</dbReference>
<evidence type="ECO:0000256" key="5">
    <source>
        <dbReference type="ARBA" id="ARBA00022989"/>
    </source>
</evidence>
<feature type="compositionally biased region" description="Basic and acidic residues" evidence="8">
    <location>
        <begin position="733"/>
        <end position="761"/>
    </location>
</feature>
<dbReference type="InterPro" id="IPR001902">
    <property type="entry name" value="SLC26A/SulP_fam"/>
</dbReference>
<dbReference type="GO" id="GO:1902434">
    <property type="term" value="P:sulfate import across plasma membrane"/>
    <property type="evidence" value="ECO:0007669"/>
    <property type="project" value="UniProtKB-ARBA"/>
</dbReference>
<keyword evidence="4 9" id="KW-0812">Transmembrane</keyword>
<evidence type="ECO:0000256" key="9">
    <source>
        <dbReference type="SAM" id="Phobius"/>
    </source>
</evidence>
<dbReference type="AlphaFoldDB" id="A0A8K0NPL6"/>
<comment type="caution">
    <text evidence="11">The sequence shown here is derived from an EMBL/GenBank/DDBJ whole genome shotgun (WGS) entry which is preliminary data.</text>
</comment>
<comment type="subcellular location">
    <subcellularLocation>
        <location evidence="1">Membrane</location>
        <topology evidence="1">Multi-pass membrane protein</topology>
    </subcellularLocation>
</comment>
<dbReference type="InterPro" id="IPR002645">
    <property type="entry name" value="STAS_dom"/>
</dbReference>
<evidence type="ECO:0000259" key="10">
    <source>
        <dbReference type="PROSITE" id="PS50801"/>
    </source>
</evidence>
<evidence type="ECO:0000256" key="1">
    <source>
        <dbReference type="ARBA" id="ARBA00004141"/>
    </source>
</evidence>
<feature type="transmembrane region" description="Helical" evidence="9">
    <location>
        <begin position="135"/>
        <end position="154"/>
    </location>
</feature>
<dbReference type="Proteomes" id="UP000812966">
    <property type="component" value="Unassembled WGS sequence"/>
</dbReference>
<reference evidence="11" key="1">
    <citation type="submission" date="2020-04" db="EMBL/GenBank/DDBJ databases">
        <title>Analysis of mating type loci in Filobasidium floriforme.</title>
        <authorList>
            <person name="Nowrousian M."/>
        </authorList>
    </citation>
    <scope>NUCLEOTIDE SEQUENCE</scope>
    <source>
        <strain evidence="11">CBS 6242</strain>
    </source>
</reference>
<gene>
    <name evidence="11" type="ORF">FFLO_01935</name>
</gene>
<feature type="transmembrane region" description="Helical" evidence="9">
    <location>
        <begin position="306"/>
        <end position="329"/>
    </location>
</feature>
<evidence type="ECO:0000256" key="8">
    <source>
        <dbReference type="SAM" id="MobiDB-lite"/>
    </source>
</evidence>
<dbReference type="OrthoDB" id="288203at2759"/>
<accession>A0A8K0NPL6</accession>
<keyword evidence="3" id="KW-0813">Transport</keyword>
<evidence type="ECO:0000256" key="6">
    <source>
        <dbReference type="ARBA" id="ARBA00023136"/>
    </source>
</evidence>
<feature type="transmembrane region" description="Helical" evidence="9">
    <location>
        <begin position="432"/>
        <end position="454"/>
    </location>
</feature>
<feature type="domain" description="STAS" evidence="10">
    <location>
        <begin position="578"/>
        <end position="704"/>
    </location>
</feature>
<feature type="transmembrane region" description="Helical" evidence="9">
    <location>
        <begin position="105"/>
        <end position="123"/>
    </location>
</feature>
<proteinExistence type="inferred from homology"/>
<feature type="compositionally biased region" description="Basic and acidic residues" evidence="8">
    <location>
        <begin position="34"/>
        <end position="45"/>
    </location>
</feature>
<dbReference type="InterPro" id="IPR036513">
    <property type="entry name" value="STAS_dom_sf"/>
</dbReference>
<feature type="transmembrane region" description="Helical" evidence="9">
    <location>
        <begin position="227"/>
        <end position="247"/>
    </location>
</feature>
<dbReference type="GO" id="GO:0016020">
    <property type="term" value="C:membrane"/>
    <property type="evidence" value="ECO:0007669"/>
    <property type="project" value="UniProtKB-SubCell"/>
</dbReference>
<dbReference type="PROSITE" id="PS50801">
    <property type="entry name" value="STAS"/>
    <property type="match status" value="1"/>
</dbReference>
<feature type="region of interest" description="Disordered" evidence="8">
    <location>
        <begin position="1"/>
        <end position="46"/>
    </location>
</feature>
<protein>
    <recommendedName>
        <fullName evidence="10">STAS domain-containing protein</fullName>
    </recommendedName>
</protein>
<evidence type="ECO:0000256" key="2">
    <source>
        <dbReference type="ARBA" id="ARBA00008692"/>
    </source>
</evidence>
<dbReference type="Pfam" id="PF01740">
    <property type="entry name" value="STAS"/>
    <property type="match status" value="1"/>
</dbReference>
<evidence type="ECO:0000256" key="7">
    <source>
        <dbReference type="ARBA" id="ARBA00054315"/>
    </source>
</evidence>
<evidence type="ECO:0000313" key="11">
    <source>
        <dbReference type="EMBL" id="KAG7562668.1"/>
    </source>
</evidence>
<feature type="transmembrane region" description="Helical" evidence="9">
    <location>
        <begin position="275"/>
        <end position="294"/>
    </location>
</feature>
<name>A0A8K0NPL6_9TREE</name>
<dbReference type="GO" id="GO:0015116">
    <property type="term" value="F:sulfate transmembrane transporter activity"/>
    <property type="evidence" value="ECO:0007669"/>
    <property type="project" value="UniProtKB-ARBA"/>
</dbReference>
<evidence type="ECO:0000313" key="12">
    <source>
        <dbReference type="Proteomes" id="UP000812966"/>
    </source>
</evidence>
<feature type="transmembrane region" description="Helical" evidence="9">
    <location>
        <begin position="486"/>
        <end position="507"/>
    </location>
</feature>
<feature type="region of interest" description="Disordered" evidence="8">
    <location>
        <begin position="716"/>
        <end position="791"/>
    </location>
</feature>
<comment type="similarity">
    <text evidence="2">Belongs to the SLC26A/SulP transporter (TC 2.A.53) family.</text>
</comment>
<evidence type="ECO:0000256" key="3">
    <source>
        <dbReference type="ARBA" id="ARBA00022448"/>
    </source>
</evidence>
<dbReference type="Gene3D" id="3.30.750.24">
    <property type="entry name" value="STAS domain"/>
    <property type="match status" value="1"/>
</dbReference>
<sequence length="818" mass="88829">MGLFGRESTGEPKVETETTQPPDSLFTPAYVQRSRTDGQRSDRPRSFGFKARRTAKKLVGEPDDAPDTIHTFSYLAGNTGNVKQRVKDYGLSLFPFIQWAPRYNVHWLIGDLIAGITVGIVLVPQSLSYAKLAGLPIEYGLYSSFIGVLTYAFFATSKDVSIGPVAVMSLQTANVISYVQQHHASEGWEPQVIATALAFISGFIVLGIGLLRLGWIVEFIPQPAVSGFMTGSAINIAAGQVPALFGINSRLNTREETFKVIINTLKNLHHATKDAAFGVTCLTVLYLLKWGLAWSGDRYPKFRRPAFFLSCFRHGFVIILATAISYGICKGKTKAQRPIAILGQVPSGLRHVGQPYITSGLLSALAPKLPVSVIVLLLEHISIAKSFGRLNGYKINPNQELIAIGVNNTLGTLFNAYPSTGSFSRSALKSKAGVRTPAAGIPTGIVVIIALYALTGAFKYIPNAAISALIIHAVADLVASPAQSYGFWRVAPLEWVIFTAAVVVSVFSSIENGIYTSLAASVVLLLFRIARPRGHFLGRVRIRPENSTSDADIRDVYVPLCGDGGITNPAVKIEAPPEGVIIYRFEESFLYPNASYINSAIIDHVKTNTRRGKDMSNVKLGDRPWNDPGPKKGQAIENIDSLSKPRCRAIILDFAAVANLDTTGVQNLIDLRREVEKWADQSVEFHFAAVLAPWTRRALIAGGFGYGGAIRHSRPNEVAPVLPPMDALSPADRAQREREAEEARGDHVIRPAQQRQDRVELAEQEETARSSPYGSDLEAGKRSLAESSVSSEAPILATDTPFFHIDLASAIASIAPNE</sequence>
<dbReference type="PANTHER" id="PTHR11814">
    <property type="entry name" value="SULFATE TRANSPORTER"/>
    <property type="match status" value="1"/>
</dbReference>
<dbReference type="FunFam" id="3.30.750.24:FF:000046">
    <property type="entry name" value="Solute carrier family 26 (Sodium-independent sulfate anion transporter), member 11"/>
    <property type="match status" value="1"/>
</dbReference>
<dbReference type="EMBL" id="JABELV010000028">
    <property type="protein sequence ID" value="KAG7562668.1"/>
    <property type="molecule type" value="Genomic_DNA"/>
</dbReference>
<keyword evidence="12" id="KW-1185">Reference proteome</keyword>
<comment type="function">
    <text evidence="7">High affinity uptake of sulfate into the cell.</text>
</comment>
<dbReference type="CDD" id="cd07042">
    <property type="entry name" value="STAS_SulP_like_sulfate_transporter"/>
    <property type="match status" value="1"/>
</dbReference>
<dbReference type="Pfam" id="PF00916">
    <property type="entry name" value="Sulfate_transp"/>
    <property type="match status" value="1"/>
</dbReference>
<organism evidence="11 12">
    <name type="scientific">Filobasidium floriforme</name>
    <dbReference type="NCBI Taxonomy" id="5210"/>
    <lineage>
        <taxon>Eukaryota</taxon>
        <taxon>Fungi</taxon>
        <taxon>Dikarya</taxon>
        <taxon>Basidiomycota</taxon>
        <taxon>Agaricomycotina</taxon>
        <taxon>Tremellomycetes</taxon>
        <taxon>Filobasidiales</taxon>
        <taxon>Filobasidiaceae</taxon>
        <taxon>Filobasidium</taxon>
    </lineage>
</organism>
<keyword evidence="5 9" id="KW-1133">Transmembrane helix</keyword>
<dbReference type="SUPFAM" id="SSF52091">
    <property type="entry name" value="SpoIIaa-like"/>
    <property type="match status" value="1"/>
</dbReference>
<feature type="transmembrane region" description="Helical" evidence="9">
    <location>
        <begin position="192"/>
        <end position="215"/>
    </location>
</feature>
<evidence type="ECO:0000256" key="4">
    <source>
        <dbReference type="ARBA" id="ARBA00022692"/>
    </source>
</evidence>
<keyword evidence="6 9" id="KW-0472">Membrane</keyword>